<name>A0A2U1PRJ0_ARTAN</name>
<gene>
    <name evidence="1" type="ORF">CTI12_AA121180</name>
</gene>
<accession>A0A2U1PRJ0</accession>
<dbReference type="AlphaFoldDB" id="A0A2U1PRJ0"/>
<dbReference type="Proteomes" id="UP000245207">
    <property type="component" value="Unassembled WGS sequence"/>
</dbReference>
<protein>
    <submittedName>
        <fullName evidence="1">Pre-16S rRNA nuclease</fullName>
    </submittedName>
</protein>
<evidence type="ECO:0000313" key="1">
    <source>
        <dbReference type="EMBL" id="PWA88355.1"/>
    </source>
</evidence>
<keyword evidence="2" id="KW-1185">Reference proteome</keyword>
<evidence type="ECO:0000313" key="2">
    <source>
        <dbReference type="Proteomes" id="UP000245207"/>
    </source>
</evidence>
<sequence length="79" mass="9023">MWHGDYSCHLCCNRRSRKMTDYDARSIVFGYPFLQGRANTGAFHITNTIHGLSASGMLDDVTFTHWDETYTSKIEKVCG</sequence>
<reference evidence="1 2" key="1">
    <citation type="journal article" date="2018" name="Mol. Plant">
        <title>The genome of Artemisia annua provides insight into the evolution of Asteraceae family and artemisinin biosynthesis.</title>
        <authorList>
            <person name="Shen Q."/>
            <person name="Zhang L."/>
            <person name="Liao Z."/>
            <person name="Wang S."/>
            <person name="Yan T."/>
            <person name="Shi P."/>
            <person name="Liu M."/>
            <person name="Fu X."/>
            <person name="Pan Q."/>
            <person name="Wang Y."/>
            <person name="Lv Z."/>
            <person name="Lu X."/>
            <person name="Zhang F."/>
            <person name="Jiang W."/>
            <person name="Ma Y."/>
            <person name="Chen M."/>
            <person name="Hao X."/>
            <person name="Li L."/>
            <person name="Tang Y."/>
            <person name="Lv G."/>
            <person name="Zhou Y."/>
            <person name="Sun X."/>
            <person name="Brodelius P.E."/>
            <person name="Rose J.K.C."/>
            <person name="Tang K."/>
        </authorList>
    </citation>
    <scope>NUCLEOTIDE SEQUENCE [LARGE SCALE GENOMIC DNA]</scope>
    <source>
        <strain evidence="2">cv. Huhao1</strain>
        <tissue evidence="1">Leaf</tissue>
    </source>
</reference>
<organism evidence="1 2">
    <name type="scientific">Artemisia annua</name>
    <name type="common">Sweet wormwood</name>
    <dbReference type="NCBI Taxonomy" id="35608"/>
    <lineage>
        <taxon>Eukaryota</taxon>
        <taxon>Viridiplantae</taxon>
        <taxon>Streptophyta</taxon>
        <taxon>Embryophyta</taxon>
        <taxon>Tracheophyta</taxon>
        <taxon>Spermatophyta</taxon>
        <taxon>Magnoliopsida</taxon>
        <taxon>eudicotyledons</taxon>
        <taxon>Gunneridae</taxon>
        <taxon>Pentapetalae</taxon>
        <taxon>asterids</taxon>
        <taxon>campanulids</taxon>
        <taxon>Asterales</taxon>
        <taxon>Asteraceae</taxon>
        <taxon>Asteroideae</taxon>
        <taxon>Anthemideae</taxon>
        <taxon>Artemisiinae</taxon>
        <taxon>Artemisia</taxon>
    </lineage>
</organism>
<proteinExistence type="predicted"/>
<comment type="caution">
    <text evidence="1">The sequence shown here is derived from an EMBL/GenBank/DDBJ whole genome shotgun (WGS) entry which is preliminary data.</text>
</comment>
<dbReference type="EMBL" id="PKPP01000821">
    <property type="protein sequence ID" value="PWA88355.1"/>
    <property type="molecule type" value="Genomic_DNA"/>
</dbReference>